<dbReference type="Gene3D" id="2.30.30.10">
    <property type="entry name" value="Integrase, C-terminal domain superfamily, retroviral"/>
    <property type="match status" value="1"/>
</dbReference>
<feature type="domain" description="Integrase catalytic" evidence="11">
    <location>
        <begin position="1"/>
        <end position="104"/>
    </location>
</feature>
<evidence type="ECO:0000256" key="8">
    <source>
        <dbReference type="ARBA" id="ARBA00022918"/>
    </source>
</evidence>
<evidence type="ECO:0000256" key="2">
    <source>
        <dbReference type="ARBA" id="ARBA00022695"/>
    </source>
</evidence>
<dbReference type="SUPFAM" id="SSF50122">
    <property type="entry name" value="DNA-binding domain of retroviral integrase"/>
    <property type="match status" value="1"/>
</dbReference>
<dbReference type="GO" id="GO:0003964">
    <property type="term" value="F:RNA-directed DNA polymerase activity"/>
    <property type="evidence" value="ECO:0007669"/>
    <property type="project" value="UniProtKB-KW"/>
</dbReference>
<dbReference type="Proteomes" id="UP000030759">
    <property type="component" value="Unassembled WGS sequence"/>
</dbReference>
<gene>
    <name evidence="13" type="ORF">H671_1g3783</name>
</gene>
<reference evidence="14" key="1">
    <citation type="journal article" date="2013" name="Nat. Biotechnol.">
        <title>Chinese hamster genome sequenced from sorted chromosomes.</title>
        <authorList>
            <person name="Brinkrolf K."/>
            <person name="Rupp O."/>
            <person name="Laux H."/>
            <person name="Kollin F."/>
            <person name="Ernst W."/>
            <person name="Linke B."/>
            <person name="Kofler R."/>
            <person name="Romand S."/>
            <person name="Hesse F."/>
            <person name="Budach W.E."/>
            <person name="Galosy S."/>
            <person name="Muller D."/>
            <person name="Noll T."/>
            <person name="Wienberg J."/>
            <person name="Jostock T."/>
            <person name="Leonard M."/>
            <person name="Grillari J."/>
            <person name="Tauch A."/>
            <person name="Goesmann A."/>
            <person name="Helk B."/>
            <person name="Mott J.E."/>
            <person name="Puhler A."/>
            <person name="Borth N."/>
        </authorList>
    </citation>
    <scope>NUCLEOTIDE SEQUENCE [LARGE SCALE GENOMIC DNA]</scope>
    <source>
        <strain evidence="14">17A/GY</strain>
    </source>
</reference>
<keyword evidence="7" id="KW-0229">DNA integration</keyword>
<dbReference type="GO" id="GO:0004523">
    <property type="term" value="F:RNA-DNA hybrid ribonuclease activity"/>
    <property type="evidence" value="ECO:0007669"/>
    <property type="project" value="UniProtKB-EC"/>
</dbReference>
<evidence type="ECO:0000256" key="1">
    <source>
        <dbReference type="ARBA" id="ARBA00022679"/>
    </source>
</evidence>
<evidence type="ECO:0000259" key="12">
    <source>
        <dbReference type="PROSITE" id="PS51027"/>
    </source>
</evidence>
<dbReference type="Gene3D" id="3.30.420.10">
    <property type="entry name" value="Ribonuclease H-like superfamily/Ribonuclease H"/>
    <property type="match status" value="1"/>
</dbReference>
<dbReference type="PANTHER" id="PTHR41694">
    <property type="entry name" value="ENDOGENOUS RETROVIRUS GROUP K MEMBER POL PROTEIN"/>
    <property type="match status" value="1"/>
</dbReference>
<keyword evidence="1" id="KW-0808">Transferase</keyword>
<dbReference type="PROSITE" id="PS51027">
    <property type="entry name" value="INTEGRASE_DBD"/>
    <property type="match status" value="1"/>
</dbReference>
<keyword evidence="3" id="KW-0540">Nuclease</keyword>
<dbReference type="PROSITE" id="PS50994">
    <property type="entry name" value="INTEGRASE"/>
    <property type="match status" value="1"/>
</dbReference>
<evidence type="ECO:0000256" key="10">
    <source>
        <dbReference type="PROSITE-ProRule" id="PRU00506"/>
    </source>
</evidence>
<dbReference type="InterPro" id="IPR012337">
    <property type="entry name" value="RNaseH-like_sf"/>
</dbReference>
<evidence type="ECO:0000256" key="6">
    <source>
        <dbReference type="ARBA" id="ARBA00022801"/>
    </source>
</evidence>
<dbReference type="AlphaFoldDB" id="A0A061IMR0"/>
<evidence type="ECO:0000313" key="13">
    <source>
        <dbReference type="EMBL" id="ERE87450.1"/>
    </source>
</evidence>
<evidence type="ECO:0000256" key="5">
    <source>
        <dbReference type="ARBA" id="ARBA00022759"/>
    </source>
</evidence>
<dbReference type="GO" id="GO:0046872">
    <property type="term" value="F:metal ion binding"/>
    <property type="evidence" value="ECO:0007669"/>
    <property type="project" value="UniProtKB-KW"/>
</dbReference>
<protein>
    <submittedName>
        <fullName evidence="13">HERV-K-7p22.1 provirus ancestral Pol protein</fullName>
        <ecNumber evidence="13">3.1.26.4</ecNumber>
    </submittedName>
</protein>
<dbReference type="EMBL" id="KE667118">
    <property type="protein sequence ID" value="ERE87450.1"/>
    <property type="molecule type" value="Genomic_DNA"/>
</dbReference>
<sequence length="162" mass="18547">MAVMGIPAQIKTDNAPTYVSTKMEHFFKYYNIKHVIGIPHNTTGQAVIKRSNRTLKEMLHRQAGKSKPPKHRLHNALLTLYFLNANDNGQTAGKRHWTMKKTAKLNQPVYYKDVLTSIWKPGHVLRWGRGFAFVSAGEENLWIPSKLIKIRVEGNNPLDKDD</sequence>
<keyword evidence="8" id="KW-0695">RNA-directed DNA polymerase</keyword>
<proteinExistence type="predicted"/>
<keyword evidence="5" id="KW-0255">Endonuclease</keyword>
<keyword evidence="2" id="KW-0548">Nucleotidyltransferase</keyword>
<dbReference type="InterPro" id="IPR036397">
    <property type="entry name" value="RNaseH_sf"/>
</dbReference>
<dbReference type="InterPro" id="IPR001037">
    <property type="entry name" value="Integrase_C_retrovir"/>
</dbReference>
<dbReference type="InterPro" id="IPR036862">
    <property type="entry name" value="Integrase_C_dom_sf_retrovir"/>
</dbReference>
<dbReference type="GO" id="GO:0003677">
    <property type="term" value="F:DNA binding"/>
    <property type="evidence" value="ECO:0007669"/>
    <property type="project" value="UniProtKB-KW"/>
</dbReference>
<accession>A0A061IMR0</accession>
<organism evidence="13 14">
    <name type="scientific">Cricetulus griseus</name>
    <name type="common">Chinese hamster</name>
    <name type="synonym">Cricetulus barabensis griseus</name>
    <dbReference type="NCBI Taxonomy" id="10029"/>
    <lineage>
        <taxon>Eukaryota</taxon>
        <taxon>Metazoa</taxon>
        <taxon>Chordata</taxon>
        <taxon>Craniata</taxon>
        <taxon>Vertebrata</taxon>
        <taxon>Euteleostomi</taxon>
        <taxon>Mammalia</taxon>
        <taxon>Eutheria</taxon>
        <taxon>Euarchontoglires</taxon>
        <taxon>Glires</taxon>
        <taxon>Rodentia</taxon>
        <taxon>Myomorpha</taxon>
        <taxon>Muroidea</taxon>
        <taxon>Cricetidae</taxon>
        <taxon>Cricetinae</taxon>
        <taxon>Cricetulus</taxon>
    </lineage>
</organism>
<evidence type="ECO:0000256" key="9">
    <source>
        <dbReference type="ARBA" id="ARBA00023125"/>
    </source>
</evidence>
<keyword evidence="4" id="KW-0479">Metal-binding</keyword>
<dbReference type="InterPro" id="IPR001584">
    <property type="entry name" value="Integrase_cat-core"/>
</dbReference>
<evidence type="ECO:0000256" key="7">
    <source>
        <dbReference type="ARBA" id="ARBA00022908"/>
    </source>
</evidence>
<evidence type="ECO:0000313" key="14">
    <source>
        <dbReference type="Proteomes" id="UP000030759"/>
    </source>
</evidence>
<evidence type="ECO:0000256" key="3">
    <source>
        <dbReference type="ARBA" id="ARBA00022722"/>
    </source>
</evidence>
<keyword evidence="9" id="KW-0238">DNA-binding</keyword>
<feature type="domain" description="Integrase-type" evidence="12">
    <location>
        <begin position="107"/>
        <end position="153"/>
    </location>
</feature>
<name>A0A061IMR0_CRIGR</name>
<feature type="DNA-binding region" description="Integrase-type" evidence="10">
    <location>
        <begin position="107"/>
        <end position="153"/>
    </location>
</feature>
<dbReference type="Pfam" id="PF00552">
    <property type="entry name" value="IN_DBD_C"/>
    <property type="match status" value="1"/>
</dbReference>
<dbReference type="GO" id="GO:0035613">
    <property type="term" value="F:RNA stem-loop binding"/>
    <property type="evidence" value="ECO:0007669"/>
    <property type="project" value="TreeGrafter"/>
</dbReference>
<dbReference type="GO" id="GO:0015074">
    <property type="term" value="P:DNA integration"/>
    <property type="evidence" value="ECO:0007669"/>
    <property type="project" value="UniProtKB-KW"/>
</dbReference>
<keyword evidence="6 13" id="KW-0378">Hydrolase</keyword>
<evidence type="ECO:0000256" key="4">
    <source>
        <dbReference type="ARBA" id="ARBA00022723"/>
    </source>
</evidence>
<evidence type="ECO:0000259" key="11">
    <source>
        <dbReference type="PROSITE" id="PS50994"/>
    </source>
</evidence>
<dbReference type="EC" id="3.1.26.4" evidence="13"/>
<dbReference type="PANTHER" id="PTHR41694:SF3">
    <property type="entry name" value="RNA-DIRECTED DNA POLYMERASE-RELATED"/>
    <property type="match status" value="1"/>
</dbReference>
<dbReference type="SUPFAM" id="SSF53098">
    <property type="entry name" value="Ribonuclease H-like"/>
    <property type="match status" value="1"/>
</dbReference>